<keyword evidence="1" id="KW-1133">Transmembrane helix</keyword>
<feature type="transmembrane region" description="Helical" evidence="1">
    <location>
        <begin position="168"/>
        <end position="188"/>
    </location>
</feature>
<dbReference type="EMBL" id="VJMH01006969">
    <property type="protein sequence ID" value="KAF0686872.1"/>
    <property type="molecule type" value="Genomic_DNA"/>
</dbReference>
<keyword evidence="1" id="KW-0472">Membrane</keyword>
<name>A0A485LHB7_9STRA</name>
<reference evidence="3" key="2">
    <citation type="submission" date="2019-06" db="EMBL/GenBank/DDBJ databases">
        <title>Genomics analysis of Aphanomyces spp. identifies a new class of oomycete effector associated with host adaptation.</title>
        <authorList>
            <person name="Gaulin E."/>
        </authorList>
    </citation>
    <scope>NUCLEOTIDE SEQUENCE</scope>
    <source>
        <strain evidence="3">CBS 578.67</strain>
    </source>
</reference>
<feature type="signal peptide" evidence="2">
    <location>
        <begin position="1"/>
        <end position="18"/>
    </location>
</feature>
<keyword evidence="5" id="KW-1185">Reference proteome</keyword>
<dbReference type="OrthoDB" id="75142at2759"/>
<reference evidence="4 5" key="1">
    <citation type="submission" date="2019-03" db="EMBL/GenBank/DDBJ databases">
        <authorList>
            <person name="Gaulin E."/>
            <person name="Dumas B."/>
        </authorList>
    </citation>
    <scope>NUCLEOTIDE SEQUENCE [LARGE SCALE GENOMIC DNA]</scope>
    <source>
        <strain evidence="4">CBS 568.67</strain>
    </source>
</reference>
<accession>A0A485LHB7</accession>
<organism evidence="4 5">
    <name type="scientific">Aphanomyces stellatus</name>
    <dbReference type="NCBI Taxonomy" id="120398"/>
    <lineage>
        <taxon>Eukaryota</taxon>
        <taxon>Sar</taxon>
        <taxon>Stramenopiles</taxon>
        <taxon>Oomycota</taxon>
        <taxon>Saprolegniomycetes</taxon>
        <taxon>Saprolegniales</taxon>
        <taxon>Verrucalvaceae</taxon>
        <taxon>Aphanomyces</taxon>
    </lineage>
</organism>
<evidence type="ECO:0000313" key="4">
    <source>
        <dbReference type="EMBL" id="VFT98018.1"/>
    </source>
</evidence>
<sequence>MIRKLALAAAAAVAVVSAGSPLAEANASLVNATTTSSSKTTPYGLVVFSKLLQDLKIVHDDSNPLSTLEYNEAVDGVEDLIRGRWNFDEKFKATVTKQVMNLIARMQPQEAQQLFDDVTSELLTNALTRPLESVVVNSSKVTNASKSNVITASEATVRSPLQSTSPSFVFGVFLACIAGIVAVFSVLAKEARKANKAPGISITAEVILAEIEDAEKMCSPPAVGDVVTV</sequence>
<protein>
    <submittedName>
        <fullName evidence="4">Aste57867_21346 protein</fullName>
    </submittedName>
</protein>
<keyword evidence="2" id="KW-0732">Signal</keyword>
<feature type="chain" id="PRO_5036116532" evidence="2">
    <location>
        <begin position="19"/>
        <end position="229"/>
    </location>
</feature>
<evidence type="ECO:0000313" key="3">
    <source>
        <dbReference type="EMBL" id="KAF0686872.1"/>
    </source>
</evidence>
<dbReference type="AlphaFoldDB" id="A0A485LHB7"/>
<evidence type="ECO:0000256" key="2">
    <source>
        <dbReference type="SAM" id="SignalP"/>
    </source>
</evidence>
<evidence type="ECO:0000313" key="5">
    <source>
        <dbReference type="Proteomes" id="UP000332933"/>
    </source>
</evidence>
<dbReference type="EMBL" id="CAADRA010006995">
    <property type="protein sequence ID" value="VFT98018.1"/>
    <property type="molecule type" value="Genomic_DNA"/>
</dbReference>
<dbReference type="Proteomes" id="UP000332933">
    <property type="component" value="Unassembled WGS sequence"/>
</dbReference>
<proteinExistence type="predicted"/>
<keyword evidence="1" id="KW-0812">Transmembrane</keyword>
<gene>
    <name evidence="4" type="primary">Aste57867_21346</name>
    <name evidence="3" type="ORF">As57867_021277</name>
    <name evidence="4" type="ORF">ASTE57867_21346</name>
</gene>
<evidence type="ECO:0000256" key="1">
    <source>
        <dbReference type="SAM" id="Phobius"/>
    </source>
</evidence>